<comment type="caution">
    <text evidence="3">The sequence shown here is derived from an EMBL/GenBank/DDBJ whole genome shotgun (WGS) entry which is preliminary data.</text>
</comment>
<dbReference type="Pfam" id="PF01370">
    <property type="entry name" value="Epimerase"/>
    <property type="match status" value="1"/>
</dbReference>
<name>A0ABQ6PTU3_9BACT</name>
<dbReference type="Proteomes" id="UP001338309">
    <property type="component" value="Unassembled WGS sequence"/>
</dbReference>
<dbReference type="InterPro" id="IPR051225">
    <property type="entry name" value="NAD(P)_epim/dehydratase"/>
</dbReference>
<dbReference type="PANTHER" id="PTHR42687">
    <property type="entry name" value="L-THREONINE 3-DEHYDROGENASE"/>
    <property type="match status" value="1"/>
</dbReference>
<evidence type="ECO:0000313" key="3">
    <source>
        <dbReference type="EMBL" id="GMQ31002.1"/>
    </source>
</evidence>
<dbReference type="PANTHER" id="PTHR42687:SF1">
    <property type="entry name" value="L-THREONINE 3-DEHYDROGENASE, MITOCHONDRIAL"/>
    <property type="match status" value="1"/>
</dbReference>
<reference evidence="3 4" key="1">
    <citation type="submission" date="2023-08" db="EMBL/GenBank/DDBJ databases">
        <title>Draft genome sequence of Algoriphagus confluentis.</title>
        <authorList>
            <person name="Takatani N."/>
            <person name="Hosokawa M."/>
            <person name="Sawabe T."/>
        </authorList>
    </citation>
    <scope>NUCLEOTIDE SEQUENCE [LARGE SCALE GENOMIC DNA]</scope>
    <source>
        <strain evidence="3 4">NBRC 111222</strain>
    </source>
</reference>
<evidence type="ECO:0000256" key="1">
    <source>
        <dbReference type="ARBA" id="ARBA00007637"/>
    </source>
</evidence>
<organism evidence="3 4">
    <name type="scientific">Algoriphagus confluentis</name>
    <dbReference type="NCBI Taxonomy" id="1697556"/>
    <lineage>
        <taxon>Bacteria</taxon>
        <taxon>Pseudomonadati</taxon>
        <taxon>Bacteroidota</taxon>
        <taxon>Cytophagia</taxon>
        <taxon>Cytophagales</taxon>
        <taxon>Cyclobacteriaceae</taxon>
        <taxon>Algoriphagus</taxon>
    </lineage>
</organism>
<evidence type="ECO:0000313" key="4">
    <source>
        <dbReference type="Proteomes" id="UP001338309"/>
    </source>
</evidence>
<comment type="similarity">
    <text evidence="1">Belongs to the NAD(P)-dependent epimerase/dehydratase family.</text>
</comment>
<gene>
    <name evidence="3" type="ORF">Aconfl_36450</name>
</gene>
<dbReference type="InterPro" id="IPR001509">
    <property type="entry name" value="Epimerase_deHydtase"/>
</dbReference>
<feature type="domain" description="NAD-dependent epimerase/dehydratase" evidence="2">
    <location>
        <begin position="42"/>
        <end position="279"/>
    </location>
</feature>
<dbReference type="InterPro" id="IPR036291">
    <property type="entry name" value="NAD(P)-bd_dom_sf"/>
</dbReference>
<dbReference type="SUPFAM" id="SSF51735">
    <property type="entry name" value="NAD(P)-binding Rossmann-fold domains"/>
    <property type="match status" value="1"/>
</dbReference>
<dbReference type="Gene3D" id="3.40.50.720">
    <property type="entry name" value="NAD(P)-binding Rossmann-like Domain"/>
    <property type="match status" value="1"/>
</dbReference>
<keyword evidence="4" id="KW-1185">Reference proteome</keyword>
<sequence length="356" mass="40699">MRLIFRLREGFFATFALTNPNINKNPQGDFWGFSKDLSMEKILVIGAAGQLGSELTRALADQFGGDQVIATDLRDSAKSEFDYCRFEVLDVLNKEGVRDLIKEEKITQIYHLAAVLSATGEKNPLFAWHLNMDSLLYVLELAKDLKLDKLYWPSSIAVFGPNTPKVNTPQFCVKEPNTVYGISKQAGERWCEYYFEKHGVDVRSLRYPGLIGYKSLPGGGTTDYAVDIYHRAIADEKFNCFLREDSYLPMMYMPDAIKATLDLMNAPRESVKIRSSYNLAGMSFSPKEIFESIKNHLPDFQIEYNPDFRQAIADSWPDSIDDSRAQEDWGWKPDFNLNAMTEDILKNLPRYFPPKK</sequence>
<protein>
    <submittedName>
        <fullName evidence="3">NAD-dependent epimerase/dehydratase family protein</fullName>
    </submittedName>
</protein>
<proteinExistence type="inferred from homology"/>
<accession>A0ABQ6PTU3</accession>
<evidence type="ECO:0000259" key="2">
    <source>
        <dbReference type="Pfam" id="PF01370"/>
    </source>
</evidence>
<dbReference type="EMBL" id="BTPD01000014">
    <property type="protein sequence ID" value="GMQ31002.1"/>
    <property type="molecule type" value="Genomic_DNA"/>
</dbReference>